<organism evidence="5 6">
    <name type="scientific">Ferrimicrobium acidiphilum DSM 19497</name>
    <dbReference type="NCBI Taxonomy" id="1121877"/>
    <lineage>
        <taxon>Bacteria</taxon>
        <taxon>Bacillati</taxon>
        <taxon>Actinomycetota</taxon>
        <taxon>Acidimicrobiia</taxon>
        <taxon>Acidimicrobiales</taxon>
        <taxon>Acidimicrobiaceae</taxon>
        <taxon>Ferrimicrobium</taxon>
    </lineage>
</organism>
<dbReference type="GeneID" id="78371521"/>
<dbReference type="eggNOG" id="COG1920">
    <property type="taxonomic scope" value="Bacteria"/>
</dbReference>
<evidence type="ECO:0000256" key="1">
    <source>
        <dbReference type="ARBA" id="ARBA00022679"/>
    </source>
</evidence>
<evidence type="ECO:0000313" key="6">
    <source>
        <dbReference type="Proteomes" id="UP000032336"/>
    </source>
</evidence>
<proteinExistence type="predicted"/>
<dbReference type="RefSeq" id="WP_052565063.1">
    <property type="nucleotide sequence ID" value="NZ_JQKF01000001.1"/>
</dbReference>
<reference evidence="5 6" key="1">
    <citation type="submission" date="2015-01" db="EMBL/GenBank/DDBJ databases">
        <title>Draft genome of the acidophilic iron oxidizer Ferrimicrobium acidiphilum strain T23.</title>
        <authorList>
            <person name="Poehlein A."/>
            <person name="Eisen S."/>
            <person name="Schloemann M."/>
            <person name="Johnson B.D."/>
            <person name="Daniel R."/>
            <person name="Muehling M."/>
        </authorList>
    </citation>
    <scope>NUCLEOTIDE SEQUENCE [LARGE SCALE GENOMIC DNA]</scope>
    <source>
        <strain evidence="5 6">T23</strain>
    </source>
</reference>
<keyword evidence="2 5" id="KW-0548">Nucleotidyltransferase</keyword>
<dbReference type="STRING" id="1121877.FEAC_01660"/>
<dbReference type="EC" id="2.7.7.68" evidence="5"/>
<evidence type="ECO:0000313" key="5">
    <source>
        <dbReference type="EMBL" id="KJE78174.1"/>
    </source>
</evidence>
<dbReference type="SUPFAM" id="SSF53448">
    <property type="entry name" value="Nucleotide-diphospho-sugar transferases"/>
    <property type="match status" value="1"/>
</dbReference>
<dbReference type="PANTHER" id="PTHR40392:SF1">
    <property type="entry name" value="2-PHOSPHO-L-LACTATE GUANYLYLTRANSFERASE"/>
    <property type="match status" value="1"/>
</dbReference>
<dbReference type="Pfam" id="PF01983">
    <property type="entry name" value="CofC"/>
    <property type="match status" value="1"/>
</dbReference>
<dbReference type="InterPro" id="IPR029044">
    <property type="entry name" value="Nucleotide-diphossugar_trans"/>
</dbReference>
<dbReference type="Gene3D" id="3.90.550.10">
    <property type="entry name" value="Spore Coat Polysaccharide Biosynthesis Protein SpsA, Chain A"/>
    <property type="match status" value="1"/>
</dbReference>
<dbReference type="Proteomes" id="UP000032336">
    <property type="component" value="Unassembled WGS sequence"/>
</dbReference>
<evidence type="ECO:0000256" key="2">
    <source>
        <dbReference type="ARBA" id="ARBA00022695"/>
    </source>
</evidence>
<name>A0A0D8FYK8_9ACTN</name>
<keyword evidence="1 5" id="KW-0808">Transferase</keyword>
<comment type="caution">
    <text evidence="5">The sequence shown here is derived from an EMBL/GenBank/DDBJ whole genome shotgun (WGS) entry which is preliminary data.</text>
</comment>
<protein>
    <submittedName>
        <fullName evidence="5">2-phospho-L-lactate guanylyltransferase</fullName>
        <ecNumber evidence="5">2.7.7.68</ecNumber>
    </submittedName>
</protein>
<dbReference type="AlphaFoldDB" id="A0A0D8FYK8"/>
<dbReference type="EMBL" id="JXUW01000001">
    <property type="protein sequence ID" value="KJE78174.1"/>
    <property type="molecule type" value="Genomic_DNA"/>
</dbReference>
<keyword evidence="4" id="KW-0342">GTP-binding</keyword>
<sequence>MSASNDVAFLVLQGDPATSKSRLNTVLSPQQRTRLTRYCISRITSLVDRNLIYLLAENSMAASEAHRLEIRSISQRGGDLNTAIAASLATPELSRYHSVTIIPNDLPFLNSLEAYLQSPTDDVCLITPDSHLTGTNLLRVPRSMANPTFSYGPNSFFQHVRIAKAKQLEIVATPCSHAFDIDTPEDLTLAQEAFPDAELWSIL</sequence>
<evidence type="ECO:0000256" key="4">
    <source>
        <dbReference type="ARBA" id="ARBA00023134"/>
    </source>
</evidence>
<dbReference type="GO" id="GO:0043814">
    <property type="term" value="F:phospholactate guanylyltransferase activity"/>
    <property type="evidence" value="ECO:0007669"/>
    <property type="project" value="UniProtKB-EC"/>
</dbReference>
<gene>
    <name evidence="5" type="primary">cofC</name>
    <name evidence="5" type="ORF">FEAC_01660</name>
</gene>
<accession>A0A0D8FYK8</accession>
<keyword evidence="6" id="KW-1185">Reference proteome</keyword>
<dbReference type="InterPro" id="IPR002835">
    <property type="entry name" value="CofC"/>
</dbReference>
<dbReference type="PANTHER" id="PTHR40392">
    <property type="entry name" value="2-PHOSPHO-L-LACTATE GUANYLYLTRANSFERASE"/>
    <property type="match status" value="1"/>
</dbReference>
<evidence type="ECO:0000256" key="3">
    <source>
        <dbReference type="ARBA" id="ARBA00022741"/>
    </source>
</evidence>
<dbReference type="GO" id="GO:0005525">
    <property type="term" value="F:GTP binding"/>
    <property type="evidence" value="ECO:0007669"/>
    <property type="project" value="UniProtKB-KW"/>
</dbReference>
<keyword evidence="3" id="KW-0547">Nucleotide-binding</keyword>